<organism evidence="5 6">
    <name type="scientific">Amphibalanus amphitrite</name>
    <name type="common">Striped barnacle</name>
    <name type="synonym">Balanus amphitrite</name>
    <dbReference type="NCBI Taxonomy" id="1232801"/>
    <lineage>
        <taxon>Eukaryota</taxon>
        <taxon>Metazoa</taxon>
        <taxon>Ecdysozoa</taxon>
        <taxon>Arthropoda</taxon>
        <taxon>Crustacea</taxon>
        <taxon>Multicrustacea</taxon>
        <taxon>Cirripedia</taxon>
        <taxon>Thoracica</taxon>
        <taxon>Thoracicalcarea</taxon>
        <taxon>Balanomorpha</taxon>
        <taxon>Balanoidea</taxon>
        <taxon>Balanidae</taxon>
        <taxon>Amphibalaninae</taxon>
        <taxon>Amphibalanus</taxon>
    </lineage>
</organism>
<keyword evidence="1" id="KW-0175">Coiled coil</keyword>
<dbReference type="GO" id="GO:0071260">
    <property type="term" value="P:cellular response to mechanical stimulus"/>
    <property type="evidence" value="ECO:0007669"/>
    <property type="project" value="TreeGrafter"/>
</dbReference>
<comment type="caution">
    <text evidence="5">The sequence shown here is derived from an EMBL/GenBank/DDBJ whole genome shotgun (WGS) entry which is preliminary data.</text>
</comment>
<dbReference type="AlphaFoldDB" id="A0A6A4WVZ2"/>
<reference evidence="5 6" key="1">
    <citation type="submission" date="2019-07" db="EMBL/GenBank/DDBJ databases">
        <title>Draft genome assembly of a fouling barnacle, Amphibalanus amphitrite (Darwin, 1854): The first reference genome for Thecostraca.</title>
        <authorList>
            <person name="Kim W."/>
        </authorList>
    </citation>
    <scope>NUCLEOTIDE SEQUENCE [LARGE SCALE GENOMIC DNA]</scope>
    <source>
        <strain evidence="5">SNU_AA5</strain>
        <tissue evidence="5">Soma without cirri and trophi</tissue>
    </source>
</reference>
<keyword evidence="3" id="KW-0472">Membrane</keyword>
<dbReference type="GO" id="GO:0005886">
    <property type="term" value="C:plasma membrane"/>
    <property type="evidence" value="ECO:0007669"/>
    <property type="project" value="TreeGrafter"/>
</dbReference>
<evidence type="ECO:0000313" key="5">
    <source>
        <dbReference type="EMBL" id="KAF0308024.1"/>
    </source>
</evidence>
<dbReference type="GO" id="GO:0042391">
    <property type="term" value="P:regulation of membrane potential"/>
    <property type="evidence" value="ECO:0007669"/>
    <property type="project" value="TreeGrafter"/>
</dbReference>
<dbReference type="GO" id="GO:0008381">
    <property type="term" value="F:mechanosensitive monoatomic ion channel activity"/>
    <property type="evidence" value="ECO:0007669"/>
    <property type="project" value="InterPro"/>
</dbReference>
<dbReference type="InterPro" id="IPR027272">
    <property type="entry name" value="Piezo"/>
</dbReference>
<evidence type="ECO:0000259" key="4">
    <source>
        <dbReference type="Pfam" id="PF15917"/>
    </source>
</evidence>
<evidence type="ECO:0000313" key="6">
    <source>
        <dbReference type="Proteomes" id="UP000440578"/>
    </source>
</evidence>
<feature type="compositionally biased region" description="Pro residues" evidence="2">
    <location>
        <begin position="306"/>
        <end position="315"/>
    </location>
</feature>
<dbReference type="Pfam" id="PF15917">
    <property type="entry name" value="Piezo_TM25-28"/>
    <property type="match status" value="1"/>
</dbReference>
<proteinExistence type="predicted"/>
<feature type="compositionally biased region" description="Low complexity" evidence="2">
    <location>
        <begin position="264"/>
        <end position="276"/>
    </location>
</feature>
<feature type="region of interest" description="Disordered" evidence="2">
    <location>
        <begin position="433"/>
        <end position="469"/>
    </location>
</feature>
<protein>
    <submittedName>
        <fullName evidence="5">Piezo-type mechanosensitive ion channel component</fullName>
    </submittedName>
</protein>
<accession>A0A6A4WVZ2</accession>
<dbReference type="PANTHER" id="PTHR13167">
    <property type="entry name" value="PIEZO-TYPE MECHANOSENSITIVE ION CHANNEL COMPONENT"/>
    <property type="match status" value="1"/>
</dbReference>
<feature type="transmembrane region" description="Helical" evidence="3">
    <location>
        <begin position="68"/>
        <end position="95"/>
    </location>
</feature>
<evidence type="ECO:0000256" key="3">
    <source>
        <dbReference type="SAM" id="Phobius"/>
    </source>
</evidence>
<dbReference type="GO" id="GO:0005261">
    <property type="term" value="F:monoatomic cation channel activity"/>
    <property type="evidence" value="ECO:0007669"/>
    <property type="project" value="TreeGrafter"/>
</dbReference>
<feature type="region of interest" description="Disordered" evidence="2">
    <location>
        <begin position="293"/>
        <end position="315"/>
    </location>
</feature>
<keyword evidence="3" id="KW-0812">Transmembrane</keyword>
<dbReference type="EMBL" id="VIIS01000516">
    <property type="protein sequence ID" value="KAF0308024.1"/>
    <property type="molecule type" value="Genomic_DNA"/>
</dbReference>
<dbReference type="OrthoDB" id="6355573at2759"/>
<evidence type="ECO:0000256" key="2">
    <source>
        <dbReference type="SAM" id="MobiDB-lite"/>
    </source>
</evidence>
<gene>
    <name evidence="5" type="primary">Piezo_1</name>
    <name evidence="5" type="ORF">FJT64_020679</name>
</gene>
<keyword evidence="3" id="KW-1133">Transmembrane helix</keyword>
<feature type="transmembrane region" description="Helical" evidence="3">
    <location>
        <begin position="36"/>
        <end position="56"/>
    </location>
</feature>
<name>A0A6A4WVZ2_AMPAM</name>
<feature type="region of interest" description="Disordered" evidence="2">
    <location>
        <begin position="525"/>
        <end position="579"/>
    </location>
</feature>
<dbReference type="Proteomes" id="UP000440578">
    <property type="component" value="Unassembled WGS sequence"/>
</dbReference>
<sequence length="613" mass="67710">MMTYLDVLKRVVFFSSYWLTLAVVFLAGINRITLLSLLYVASAFIFLWKGTDYYLLPFRDIRKRWILLLTYCVVVITLKCSIFQIMGCVFLPFFIDHACWFVQLMGIGCLQRLEPGLRPISEPGIPAFNPQSSECPVPHSEAGLLWDGIVFACLLLQLRFFSSHYFQHLVLETRAQQMLASSGAEMIERERKKKIEKRQAEEEKAMADIRRKMERIKEQRIQKHRQKYDNHYQAGTDSLVSTPLNSLATGRVWGERSPRLSLNPPTAGTPSSTAPTFSLDGFMEASTSVAHGLPTASEASSVSSTPAPPLEPPPPALIGYVIHSCAAEDLELDLERELEEPPPELAPPSDDTSREISPGQLLLSGIMKDFSSAAEDARKARRRSERSSSLPWEERAEEAASGGAALCRELNHTTLPFDPAPRTHSLPISSLATLQSQDSQDDDDAPVAPHDGRDTNYSDSSEEEEGAGQKALASLLRRTILGLKSAGNFLLEFMASILIALTVKLNNVSADYRYIAKKLSKQKRRLKESWERPSESSPSAPPSGGGGGGGRPAVADPGGGGDTPLLYLTPEDTPRLTDPARKNRHRVCLGLLQWIMFYLSGTIHCTGMGTDSF</sequence>
<dbReference type="PANTHER" id="PTHR13167:SF25">
    <property type="entry name" value="PIEZO-TYPE MECHANOSENSITIVE ION CHANNEL COMPONENT"/>
    <property type="match status" value="1"/>
</dbReference>
<feature type="coiled-coil region" evidence="1">
    <location>
        <begin position="184"/>
        <end position="226"/>
    </location>
</feature>
<dbReference type="GO" id="GO:0050982">
    <property type="term" value="P:detection of mechanical stimulus"/>
    <property type="evidence" value="ECO:0007669"/>
    <property type="project" value="TreeGrafter"/>
</dbReference>
<feature type="region of interest" description="Disordered" evidence="2">
    <location>
        <begin position="255"/>
        <end position="279"/>
    </location>
</feature>
<feature type="domain" description="Piezo TM25-28" evidence="4">
    <location>
        <begin position="3"/>
        <end position="230"/>
    </location>
</feature>
<feature type="compositionally biased region" description="Gly residues" evidence="2">
    <location>
        <begin position="543"/>
        <end position="562"/>
    </location>
</feature>
<feature type="region of interest" description="Disordered" evidence="2">
    <location>
        <begin position="374"/>
        <end position="397"/>
    </location>
</feature>
<evidence type="ECO:0000256" key="1">
    <source>
        <dbReference type="SAM" id="Coils"/>
    </source>
</evidence>
<keyword evidence="6" id="KW-1185">Reference proteome</keyword>
<dbReference type="InterPro" id="IPR031805">
    <property type="entry name" value="Piezo_TM25-28"/>
</dbReference>
<feature type="transmembrane region" description="Helical" evidence="3">
    <location>
        <begin position="12"/>
        <end position="30"/>
    </location>
</feature>